<reference evidence="1" key="1">
    <citation type="journal article" date="2019" name="bioRxiv">
        <title>The Genome of the Zebra Mussel, Dreissena polymorpha: A Resource for Invasive Species Research.</title>
        <authorList>
            <person name="McCartney M.A."/>
            <person name="Auch B."/>
            <person name="Kono T."/>
            <person name="Mallez S."/>
            <person name="Zhang Y."/>
            <person name="Obille A."/>
            <person name="Becker A."/>
            <person name="Abrahante J.E."/>
            <person name="Garbe J."/>
            <person name="Badalamenti J.P."/>
            <person name="Herman A."/>
            <person name="Mangelson H."/>
            <person name="Liachko I."/>
            <person name="Sullivan S."/>
            <person name="Sone E.D."/>
            <person name="Koren S."/>
            <person name="Silverstein K.A.T."/>
            <person name="Beckman K.B."/>
            <person name="Gohl D.M."/>
        </authorList>
    </citation>
    <scope>NUCLEOTIDE SEQUENCE</scope>
    <source>
        <strain evidence="1">Duluth1</strain>
        <tissue evidence="1">Whole animal</tissue>
    </source>
</reference>
<comment type="caution">
    <text evidence="1">The sequence shown here is derived from an EMBL/GenBank/DDBJ whole genome shotgun (WGS) entry which is preliminary data.</text>
</comment>
<gene>
    <name evidence="1" type="ORF">DPMN_011240</name>
</gene>
<sequence length="70" mass="7956">MAPPSGGHVFQATGTTFELVHNIIETNLLTKFYDDRKMPRPLGGHFHDDRTINVASRVLTSKKRPAPWWP</sequence>
<dbReference type="Proteomes" id="UP000828390">
    <property type="component" value="Unassembled WGS sequence"/>
</dbReference>
<reference evidence="1" key="2">
    <citation type="submission" date="2020-11" db="EMBL/GenBank/DDBJ databases">
        <authorList>
            <person name="McCartney M.A."/>
            <person name="Auch B."/>
            <person name="Kono T."/>
            <person name="Mallez S."/>
            <person name="Becker A."/>
            <person name="Gohl D.M."/>
            <person name="Silverstein K.A.T."/>
            <person name="Koren S."/>
            <person name="Bechman K.B."/>
            <person name="Herman A."/>
            <person name="Abrahante J.E."/>
            <person name="Garbe J."/>
        </authorList>
    </citation>
    <scope>NUCLEOTIDE SEQUENCE</scope>
    <source>
        <strain evidence="1">Duluth1</strain>
        <tissue evidence="1">Whole animal</tissue>
    </source>
</reference>
<evidence type="ECO:0000313" key="1">
    <source>
        <dbReference type="EMBL" id="KAH3887224.1"/>
    </source>
</evidence>
<evidence type="ECO:0000313" key="2">
    <source>
        <dbReference type="Proteomes" id="UP000828390"/>
    </source>
</evidence>
<proteinExistence type="predicted"/>
<protein>
    <submittedName>
        <fullName evidence="1">Uncharacterized protein</fullName>
    </submittedName>
</protein>
<feature type="non-terminal residue" evidence="1">
    <location>
        <position position="70"/>
    </location>
</feature>
<keyword evidence="2" id="KW-1185">Reference proteome</keyword>
<dbReference type="AlphaFoldDB" id="A0A9D4N4N4"/>
<dbReference type="EMBL" id="JAIWYP010000001">
    <property type="protein sequence ID" value="KAH3887224.1"/>
    <property type="molecule type" value="Genomic_DNA"/>
</dbReference>
<accession>A0A9D4N4N4</accession>
<organism evidence="1 2">
    <name type="scientific">Dreissena polymorpha</name>
    <name type="common">Zebra mussel</name>
    <name type="synonym">Mytilus polymorpha</name>
    <dbReference type="NCBI Taxonomy" id="45954"/>
    <lineage>
        <taxon>Eukaryota</taxon>
        <taxon>Metazoa</taxon>
        <taxon>Spiralia</taxon>
        <taxon>Lophotrochozoa</taxon>
        <taxon>Mollusca</taxon>
        <taxon>Bivalvia</taxon>
        <taxon>Autobranchia</taxon>
        <taxon>Heteroconchia</taxon>
        <taxon>Euheterodonta</taxon>
        <taxon>Imparidentia</taxon>
        <taxon>Neoheterodontei</taxon>
        <taxon>Myida</taxon>
        <taxon>Dreissenoidea</taxon>
        <taxon>Dreissenidae</taxon>
        <taxon>Dreissena</taxon>
    </lineage>
</organism>
<name>A0A9D4N4N4_DREPO</name>